<evidence type="ECO:0000313" key="2">
    <source>
        <dbReference type="EMBL" id="KAK0451974.1"/>
    </source>
</evidence>
<dbReference type="InterPro" id="IPR001810">
    <property type="entry name" value="F-box_dom"/>
</dbReference>
<dbReference type="Gene3D" id="1.20.1280.50">
    <property type="match status" value="1"/>
</dbReference>
<accession>A0AA39K2J6</accession>
<dbReference type="CDD" id="cd09917">
    <property type="entry name" value="F-box_SF"/>
    <property type="match status" value="1"/>
</dbReference>
<evidence type="ECO:0000259" key="1">
    <source>
        <dbReference type="PROSITE" id="PS50181"/>
    </source>
</evidence>
<proteinExistence type="predicted"/>
<evidence type="ECO:0000313" key="3">
    <source>
        <dbReference type="Proteomes" id="UP001175211"/>
    </source>
</evidence>
<sequence length="344" mass="40625">MPPKRPPSTSGVVLKAKKRRRIKGLLERVSETPLDVLLEIFSRLEPRDLLHLCRTNKFLRSVLLDRNSLDVWRRARQSLEDLPDLPVDLSEPRYASLLFDKYCQFCLRTTSLVQWVLRTRCCKDCVQNTEIFSPTLDRQSMRMSWIIPFVRCDDTTYYYVPSVVLLNEEVKDVLNDETNFHDWCHKKNSSFGAIRTHGEACDTWLAQRLNERKRELRKIRRDRLQDVIERLKALGWEDLIYRVPWRKIAAHKLVAQSRPLTERAWRNMEPVMVEFMNVLQVKNKKNDAAMYDFGDCEGRSVVYESWTLDGERNQFGPFDCQTGKYANTWLTDFSLGIAFEQYDT</sequence>
<comment type="caution">
    <text evidence="2">The sequence shown here is derived from an EMBL/GenBank/DDBJ whole genome shotgun (WGS) entry which is preliminary data.</text>
</comment>
<dbReference type="EMBL" id="JAUEPS010000032">
    <property type="protein sequence ID" value="KAK0451974.1"/>
    <property type="molecule type" value="Genomic_DNA"/>
</dbReference>
<dbReference type="GeneID" id="85357336"/>
<gene>
    <name evidence="2" type="ORF">EV420DRAFT_1559499</name>
</gene>
<dbReference type="SMART" id="SM00256">
    <property type="entry name" value="FBOX"/>
    <property type="match status" value="1"/>
</dbReference>
<dbReference type="AlphaFoldDB" id="A0AA39K2J6"/>
<name>A0AA39K2J6_ARMTA</name>
<organism evidence="2 3">
    <name type="scientific">Armillaria tabescens</name>
    <name type="common">Ringless honey mushroom</name>
    <name type="synonym">Agaricus tabescens</name>
    <dbReference type="NCBI Taxonomy" id="1929756"/>
    <lineage>
        <taxon>Eukaryota</taxon>
        <taxon>Fungi</taxon>
        <taxon>Dikarya</taxon>
        <taxon>Basidiomycota</taxon>
        <taxon>Agaricomycotina</taxon>
        <taxon>Agaricomycetes</taxon>
        <taxon>Agaricomycetidae</taxon>
        <taxon>Agaricales</taxon>
        <taxon>Marasmiineae</taxon>
        <taxon>Physalacriaceae</taxon>
        <taxon>Desarmillaria</taxon>
    </lineage>
</organism>
<reference evidence="2" key="1">
    <citation type="submission" date="2023-06" db="EMBL/GenBank/DDBJ databases">
        <authorList>
            <consortium name="Lawrence Berkeley National Laboratory"/>
            <person name="Ahrendt S."/>
            <person name="Sahu N."/>
            <person name="Indic B."/>
            <person name="Wong-Bajracharya J."/>
            <person name="Merenyi Z."/>
            <person name="Ke H.-M."/>
            <person name="Monk M."/>
            <person name="Kocsube S."/>
            <person name="Drula E."/>
            <person name="Lipzen A."/>
            <person name="Balint B."/>
            <person name="Henrissat B."/>
            <person name="Andreopoulos B."/>
            <person name="Martin F.M."/>
            <person name="Harder C.B."/>
            <person name="Rigling D."/>
            <person name="Ford K.L."/>
            <person name="Foster G.D."/>
            <person name="Pangilinan J."/>
            <person name="Papanicolaou A."/>
            <person name="Barry K."/>
            <person name="LaButti K."/>
            <person name="Viragh M."/>
            <person name="Koriabine M."/>
            <person name="Yan M."/>
            <person name="Riley R."/>
            <person name="Champramary S."/>
            <person name="Plett K.L."/>
            <person name="Tsai I.J."/>
            <person name="Slot J."/>
            <person name="Sipos G."/>
            <person name="Plett J."/>
            <person name="Nagy L.G."/>
            <person name="Grigoriev I.V."/>
        </authorList>
    </citation>
    <scope>NUCLEOTIDE SEQUENCE</scope>
    <source>
        <strain evidence="2">CCBAS 213</strain>
    </source>
</reference>
<dbReference type="Proteomes" id="UP001175211">
    <property type="component" value="Unassembled WGS sequence"/>
</dbReference>
<dbReference type="Pfam" id="PF12937">
    <property type="entry name" value="F-box-like"/>
    <property type="match status" value="1"/>
</dbReference>
<dbReference type="RefSeq" id="XP_060327808.1">
    <property type="nucleotide sequence ID" value="XM_060473788.1"/>
</dbReference>
<protein>
    <recommendedName>
        <fullName evidence="1">F-box domain-containing protein</fullName>
    </recommendedName>
</protein>
<dbReference type="InterPro" id="IPR036047">
    <property type="entry name" value="F-box-like_dom_sf"/>
</dbReference>
<dbReference type="PROSITE" id="PS50181">
    <property type="entry name" value="FBOX"/>
    <property type="match status" value="1"/>
</dbReference>
<feature type="domain" description="F-box" evidence="1">
    <location>
        <begin position="26"/>
        <end position="75"/>
    </location>
</feature>
<dbReference type="SUPFAM" id="SSF81383">
    <property type="entry name" value="F-box domain"/>
    <property type="match status" value="1"/>
</dbReference>
<keyword evidence="3" id="KW-1185">Reference proteome</keyword>